<dbReference type="AlphaFoldDB" id="A0AAE2C2G6"/>
<keyword evidence="3" id="KW-1185">Reference proteome</keyword>
<sequence length="286" mass="30559">MGGGERSGGGSNGRSAADRGARSSVGGGAGQRLKRRGAAPGAAWDSAGGARSSAWSSAVPAARGKGGVVAAAGEGILSQIICFPFHSSNSVGECKVQSVLHTVLLTNCLGPFEIYPAPVSVLSIFNLLITSGYFLSCLHSKDVTTFPLLTSTSLSPDWFFPTTTAALNSPCFWRSLSKMIDPVAKSLLQSLPKLLAVSRRMPGMVTTDLLMSGANTKQAKFFINVLAEPAEVVCSVPRSQHQSYSHKWIWKTNLHTFPHRTESLLSDILTQRLAFGARRNRYFLED</sequence>
<dbReference type="EMBL" id="JACGWL010000003">
    <property type="protein sequence ID" value="KAK4406518.1"/>
    <property type="molecule type" value="Genomic_DNA"/>
</dbReference>
<accession>A0AAE2C2G6</accession>
<feature type="compositionally biased region" description="Low complexity" evidence="1">
    <location>
        <begin position="41"/>
        <end position="50"/>
    </location>
</feature>
<name>A0AAE2C2G6_9LAMI</name>
<comment type="caution">
    <text evidence="2">The sequence shown here is derived from an EMBL/GenBank/DDBJ whole genome shotgun (WGS) entry which is preliminary data.</text>
</comment>
<proteinExistence type="predicted"/>
<feature type="compositionally biased region" description="Gly residues" evidence="1">
    <location>
        <begin position="1"/>
        <end position="12"/>
    </location>
</feature>
<feature type="region of interest" description="Disordered" evidence="1">
    <location>
        <begin position="1"/>
        <end position="50"/>
    </location>
</feature>
<evidence type="ECO:0000313" key="3">
    <source>
        <dbReference type="Proteomes" id="UP001289374"/>
    </source>
</evidence>
<reference evidence="2" key="2">
    <citation type="journal article" date="2024" name="Plant">
        <title>Genomic evolution and insights into agronomic trait innovations of Sesamum species.</title>
        <authorList>
            <person name="Miao H."/>
            <person name="Wang L."/>
            <person name="Qu L."/>
            <person name="Liu H."/>
            <person name="Sun Y."/>
            <person name="Le M."/>
            <person name="Wang Q."/>
            <person name="Wei S."/>
            <person name="Zheng Y."/>
            <person name="Lin W."/>
            <person name="Duan Y."/>
            <person name="Cao H."/>
            <person name="Xiong S."/>
            <person name="Wang X."/>
            <person name="Wei L."/>
            <person name="Li C."/>
            <person name="Ma Q."/>
            <person name="Ju M."/>
            <person name="Zhao R."/>
            <person name="Li G."/>
            <person name="Mu C."/>
            <person name="Tian Q."/>
            <person name="Mei H."/>
            <person name="Zhang T."/>
            <person name="Gao T."/>
            <person name="Zhang H."/>
        </authorList>
    </citation>
    <scope>NUCLEOTIDE SEQUENCE</scope>
    <source>
        <strain evidence="2">K16</strain>
    </source>
</reference>
<protein>
    <submittedName>
        <fullName evidence="2">Chlorophyll(Ide) b reductase NOL, chloroplastic</fullName>
    </submittedName>
</protein>
<dbReference type="Proteomes" id="UP001289374">
    <property type="component" value="Unassembled WGS sequence"/>
</dbReference>
<evidence type="ECO:0000256" key="1">
    <source>
        <dbReference type="SAM" id="MobiDB-lite"/>
    </source>
</evidence>
<gene>
    <name evidence="2" type="ORF">Sango_0658300</name>
</gene>
<evidence type="ECO:0000313" key="2">
    <source>
        <dbReference type="EMBL" id="KAK4406518.1"/>
    </source>
</evidence>
<organism evidence="2 3">
    <name type="scientific">Sesamum angolense</name>
    <dbReference type="NCBI Taxonomy" id="2727404"/>
    <lineage>
        <taxon>Eukaryota</taxon>
        <taxon>Viridiplantae</taxon>
        <taxon>Streptophyta</taxon>
        <taxon>Embryophyta</taxon>
        <taxon>Tracheophyta</taxon>
        <taxon>Spermatophyta</taxon>
        <taxon>Magnoliopsida</taxon>
        <taxon>eudicotyledons</taxon>
        <taxon>Gunneridae</taxon>
        <taxon>Pentapetalae</taxon>
        <taxon>asterids</taxon>
        <taxon>lamiids</taxon>
        <taxon>Lamiales</taxon>
        <taxon>Pedaliaceae</taxon>
        <taxon>Sesamum</taxon>
    </lineage>
</organism>
<reference evidence="2" key="1">
    <citation type="submission" date="2020-06" db="EMBL/GenBank/DDBJ databases">
        <authorList>
            <person name="Li T."/>
            <person name="Hu X."/>
            <person name="Zhang T."/>
            <person name="Song X."/>
            <person name="Zhang H."/>
            <person name="Dai N."/>
            <person name="Sheng W."/>
            <person name="Hou X."/>
            <person name="Wei L."/>
        </authorList>
    </citation>
    <scope>NUCLEOTIDE SEQUENCE</scope>
    <source>
        <strain evidence="2">K16</strain>
        <tissue evidence="2">Leaf</tissue>
    </source>
</reference>